<dbReference type="AlphaFoldDB" id="C6LA13"/>
<evidence type="ECO:0000313" key="3">
    <source>
        <dbReference type="Proteomes" id="UP000005561"/>
    </source>
</evidence>
<gene>
    <name evidence="2" type="ORF">BRYFOR_05455</name>
</gene>
<protein>
    <submittedName>
        <fullName evidence="2">Uncharacterized protein</fullName>
    </submittedName>
</protein>
<keyword evidence="3" id="KW-1185">Reference proteome</keyword>
<accession>C6LA13</accession>
<dbReference type="RefSeq" id="WP_006860255.1">
    <property type="nucleotide sequence ID" value="NZ_ACCL02000002.1"/>
</dbReference>
<reference evidence="2" key="1">
    <citation type="submission" date="2009-07" db="EMBL/GenBank/DDBJ databases">
        <authorList>
            <person name="Weinstock G."/>
            <person name="Sodergren E."/>
            <person name="Clifton S."/>
            <person name="Fulton L."/>
            <person name="Fulton B."/>
            <person name="Courtney L."/>
            <person name="Fronick C."/>
            <person name="Harrison M."/>
            <person name="Strong C."/>
            <person name="Farmer C."/>
            <person name="Delahaunty K."/>
            <person name="Markovic C."/>
            <person name="Hall O."/>
            <person name="Minx P."/>
            <person name="Tomlinson C."/>
            <person name="Mitreva M."/>
            <person name="Nelson J."/>
            <person name="Hou S."/>
            <person name="Wollam A."/>
            <person name="Pepin K.H."/>
            <person name="Johnson M."/>
            <person name="Bhonagiri V."/>
            <person name="Nash W.E."/>
            <person name="Warren W."/>
            <person name="Chinwalla A."/>
            <person name="Mardis E.R."/>
            <person name="Wilson R.K."/>
        </authorList>
    </citation>
    <scope>NUCLEOTIDE SEQUENCE [LARGE SCALE GENOMIC DNA]</scope>
    <source>
        <strain evidence="2">DSM 14469</strain>
    </source>
</reference>
<keyword evidence="1" id="KW-0472">Membrane</keyword>
<proteinExistence type="predicted"/>
<evidence type="ECO:0000313" key="2">
    <source>
        <dbReference type="EMBL" id="EET62420.1"/>
    </source>
</evidence>
<comment type="caution">
    <text evidence="2">The sequence shown here is derived from an EMBL/GenBank/DDBJ whole genome shotgun (WGS) entry which is preliminary data.</text>
</comment>
<keyword evidence="1" id="KW-1133">Transmembrane helix</keyword>
<feature type="transmembrane region" description="Helical" evidence="1">
    <location>
        <begin position="12"/>
        <end position="31"/>
    </location>
</feature>
<sequence length="186" mass="21113">MKDSERKKKIRLYACGTVLVVAVSVLLPYAISSGFSILRGHIADMGAEQTETGMETETQGMETARIQAEKNKESPAGTTDTDTDEIRYTEAEEGLQRKFITEDHMERFENTARSYVRGIYGEECRIKEITFLTVTSTEGQLVSRMQVCIADGDNEFREYLEGTYNQEFGFYGFYPADMTEQGQEKE</sequence>
<keyword evidence="1" id="KW-0812">Transmembrane</keyword>
<dbReference type="Proteomes" id="UP000005561">
    <property type="component" value="Unassembled WGS sequence"/>
</dbReference>
<dbReference type="STRING" id="168384.SAMN05660368_02271"/>
<evidence type="ECO:0000256" key="1">
    <source>
        <dbReference type="SAM" id="Phobius"/>
    </source>
</evidence>
<name>C6LA13_9FIRM</name>
<organism evidence="2 3">
    <name type="scientific">Marvinbryantia formatexigens DSM 14469</name>
    <dbReference type="NCBI Taxonomy" id="478749"/>
    <lineage>
        <taxon>Bacteria</taxon>
        <taxon>Bacillati</taxon>
        <taxon>Bacillota</taxon>
        <taxon>Clostridia</taxon>
        <taxon>Lachnospirales</taxon>
        <taxon>Lachnospiraceae</taxon>
        <taxon>Marvinbryantia</taxon>
    </lineage>
</organism>
<dbReference type="EMBL" id="ACCL02000002">
    <property type="protein sequence ID" value="EET62420.1"/>
    <property type="molecule type" value="Genomic_DNA"/>
</dbReference>